<dbReference type="EMBL" id="RDPI01000019">
    <property type="protein sequence ID" value="MBF4374383.1"/>
    <property type="molecule type" value="Genomic_DNA"/>
</dbReference>
<feature type="transmembrane region" description="Helical" evidence="2">
    <location>
        <begin position="64"/>
        <end position="85"/>
    </location>
</feature>
<comment type="caution">
    <text evidence="4">The sequence shown here is derived from an EMBL/GenBank/DDBJ whole genome shotgun (WGS) entry which is preliminary data.</text>
</comment>
<keyword evidence="2" id="KW-1133">Transmembrane helix</keyword>
<dbReference type="Pfam" id="PF12696">
    <property type="entry name" value="TraG-D_C"/>
    <property type="match status" value="1"/>
</dbReference>
<dbReference type="Proteomes" id="UP000726136">
    <property type="component" value="Unassembled WGS sequence"/>
</dbReference>
<keyword evidence="2" id="KW-0812">Transmembrane</keyword>
<feature type="domain" description="TraD/TraG TraM recognition site" evidence="3">
    <location>
        <begin position="432"/>
        <end position="547"/>
    </location>
</feature>
<evidence type="ECO:0000313" key="5">
    <source>
        <dbReference type="Proteomes" id="UP000726136"/>
    </source>
</evidence>
<protein>
    <recommendedName>
        <fullName evidence="3">TraD/TraG TraM recognition site domain-containing protein</fullName>
    </recommendedName>
</protein>
<organism evidence="4 5">
    <name type="scientific">Vibrio anguillarum</name>
    <name type="common">Listonella anguillarum</name>
    <dbReference type="NCBI Taxonomy" id="55601"/>
    <lineage>
        <taxon>Bacteria</taxon>
        <taxon>Pseudomonadati</taxon>
        <taxon>Pseudomonadota</taxon>
        <taxon>Gammaproteobacteria</taxon>
        <taxon>Vibrionales</taxon>
        <taxon>Vibrionaceae</taxon>
        <taxon>Vibrio</taxon>
    </lineage>
</organism>
<dbReference type="PANTHER" id="PTHR30121:SF6">
    <property type="entry name" value="SLR6007 PROTEIN"/>
    <property type="match status" value="1"/>
</dbReference>
<gene>
    <name evidence="4" type="ORF">EAY46_15040</name>
</gene>
<feature type="compositionally biased region" description="Basic and acidic residues" evidence="1">
    <location>
        <begin position="885"/>
        <end position="910"/>
    </location>
</feature>
<sequence length="1001" mass="111350">MTVASSFKRKTAAAFRAGLFENRSRHIDSRPLLNKALDFLPFLIPYIFFAATVLILFLPEWSYLVFLLGLIFVLVAISTQFDYLISAPTFNKANKPFSKTGNAYILIGYDLLFGRQLWIDVDRETRMTIISGTTGSGKTVTLNAQLYQSSIQGHYKHGAPIILFDGKGAVAGVYDFLFYCIRAGRLHDIRILNFLTGGVAQNPWQMLDIEFTSNRFNPFSVLNKEESRGLVMAFGRSTEGGSNEFFRDRASTMLAGVFSPLCYLRDMLGEPLDSSVIQRFIELRNMFKLAMDKSLPLDVVRPLREYLKTLNGVRDSDFQKASVTDIEINSKAEEQHTYNRSMLSKTIAEMTDTLGHIFCSKGSDINLRHAVQHGQIIIVLLPTIEREPDAMAELGRMVVGSLRPALSPMLGFSLQGSKAQTVLSLPSNRIIPLRMYFDEILNYYVKGISNFLSLLRSSKVAMTLLGQSLKGIEDAGISEGRQSMANLNNILAFSTQDVFETMEWITKKLGKTVATRISQMHSTLWGGWLNDDSAQIVEEELVTARDMASADAMEGLYFYRGDAIPFKSATVFQNIKRDGDTDSFYLNWLAELPSPTSQDVSFVESVLGFFDRNDKQVIKPIDNQDNPNEILNDFSKKINQYSAICNRMGSQYSSPIFPIIFSLCSSNAELRDAQFSSAMEALSKKAEAKRALGLGDVDDSHVIDVSKPSIEIIKTEIPEHNTTGSHDVAPKSIDDTTSNNADYVTKADSPQVVNKSTEIGSEQAQAFDEVHYSPDNILEKTNLSLGIKGVDNILQVFVDDDEDEFVIDAPVPEAPIPQDGWAMAANYVDEEDVRDDYSDYLEYSNQFNEAQPSQKSDPTPSNSQEVNLSHLLKSGSDLNALLKGSPKDSDSAATSDSKEGVDAESEKDTTENANNSRDSTNPIDDVTSSNIDAMLSLGEKVTGYAFEEVKEIILSTSEYPDKRPHLDVLSEDEQAQLVERVNKNVDEATQSINDLLNDMFN</sequence>
<accession>A0ABR9Z7G1</accession>
<evidence type="ECO:0000256" key="1">
    <source>
        <dbReference type="SAM" id="MobiDB-lite"/>
    </source>
</evidence>
<dbReference type="Gene3D" id="3.40.50.300">
    <property type="entry name" value="P-loop containing nucleotide triphosphate hydrolases"/>
    <property type="match status" value="2"/>
</dbReference>
<dbReference type="PANTHER" id="PTHR30121">
    <property type="entry name" value="UNCHARACTERIZED PROTEIN YJGR-RELATED"/>
    <property type="match status" value="1"/>
</dbReference>
<feature type="region of interest" description="Disordered" evidence="1">
    <location>
        <begin position="879"/>
        <end position="927"/>
    </location>
</feature>
<keyword evidence="2" id="KW-0472">Membrane</keyword>
<evidence type="ECO:0000256" key="2">
    <source>
        <dbReference type="SAM" id="Phobius"/>
    </source>
</evidence>
<dbReference type="SUPFAM" id="SSF52540">
    <property type="entry name" value="P-loop containing nucleoside triphosphate hydrolases"/>
    <property type="match status" value="1"/>
</dbReference>
<feature type="compositionally biased region" description="Polar residues" evidence="1">
    <location>
        <begin position="911"/>
        <end position="927"/>
    </location>
</feature>
<evidence type="ECO:0000313" key="4">
    <source>
        <dbReference type="EMBL" id="MBF4374383.1"/>
    </source>
</evidence>
<dbReference type="InterPro" id="IPR032689">
    <property type="entry name" value="TraG-D_C"/>
</dbReference>
<reference evidence="4 5" key="1">
    <citation type="journal article" date="2021" name="PeerJ">
        <title>Analysis of 44 Vibrio anguillarum genomes reveals high genetic diversity.</title>
        <authorList>
            <person name="Hansen M.J."/>
            <person name="Dalsgaard I."/>
        </authorList>
    </citation>
    <scope>NUCLEOTIDE SEQUENCE [LARGE SCALE GENOMIC DNA]</scope>
    <source>
        <strain evidence="4 5">040915-1/1B</strain>
    </source>
</reference>
<dbReference type="InterPro" id="IPR027417">
    <property type="entry name" value="P-loop_NTPase"/>
</dbReference>
<feature type="transmembrane region" description="Helical" evidence="2">
    <location>
        <begin position="39"/>
        <end position="58"/>
    </location>
</feature>
<keyword evidence="5" id="KW-1185">Reference proteome</keyword>
<proteinExistence type="predicted"/>
<evidence type="ECO:0000259" key="3">
    <source>
        <dbReference type="Pfam" id="PF12696"/>
    </source>
</evidence>
<name>A0ABR9Z7G1_VIBAN</name>
<dbReference type="InterPro" id="IPR051162">
    <property type="entry name" value="T4SS_component"/>
</dbReference>